<dbReference type="Proteomes" id="UP000054495">
    <property type="component" value="Unassembled WGS sequence"/>
</dbReference>
<feature type="region of interest" description="Disordered" evidence="1">
    <location>
        <begin position="702"/>
        <end position="721"/>
    </location>
</feature>
<dbReference type="GO" id="GO:0005769">
    <property type="term" value="C:early endosome"/>
    <property type="evidence" value="ECO:0007669"/>
    <property type="project" value="TreeGrafter"/>
</dbReference>
<dbReference type="InterPro" id="IPR022158">
    <property type="entry name" value="Inositol_phosphatase"/>
</dbReference>
<dbReference type="GO" id="GO:0043812">
    <property type="term" value="F:phosphatidylinositol-4-phosphate phosphatase activity"/>
    <property type="evidence" value="ECO:0007669"/>
    <property type="project" value="TreeGrafter"/>
</dbReference>
<dbReference type="PANTHER" id="PTHR45662:SF8">
    <property type="entry name" value="PHOSPHATIDYLINOSITIDE PHOSPHATASE SAC2"/>
    <property type="match status" value="1"/>
</dbReference>
<dbReference type="Pfam" id="PF02383">
    <property type="entry name" value="Syja_N"/>
    <property type="match status" value="1"/>
</dbReference>
<gene>
    <name evidence="3" type="ORF">ANCCEY_11137</name>
</gene>
<keyword evidence="4" id="KW-1185">Reference proteome</keyword>
<dbReference type="PROSITE" id="PS50275">
    <property type="entry name" value="SAC"/>
    <property type="match status" value="1"/>
</dbReference>
<evidence type="ECO:0000313" key="3">
    <source>
        <dbReference type="EMBL" id="EPB69765.1"/>
    </source>
</evidence>
<protein>
    <recommendedName>
        <fullName evidence="2">SAC domain-containing protein</fullName>
    </recommendedName>
</protein>
<dbReference type="GO" id="GO:2001135">
    <property type="term" value="P:regulation of endocytic recycling"/>
    <property type="evidence" value="ECO:0007669"/>
    <property type="project" value="TreeGrafter"/>
</dbReference>
<dbReference type="InterPro" id="IPR002013">
    <property type="entry name" value="SAC_dom"/>
</dbReference>
<evidence type="ECO:0000313" key="4">
    <source>
        <dbReference type="Proteomes" id="UP000054495"/>
    </source>
</evidence>
<dbReference type="EMBL" id="KE125255">
    <property type="protein sequence ID" value="EPB69765.1"/>
    <property type="molecule type" value="Genomic_DNA"/>
</dbReference>
<name>A0A0D6LCH1_9BILA</name>
<feature type="domain" description="SAC" evidence="2">
    <location>
        <begin position="146"/>
        <end position="438"/>
    </location>
</feature>
<proteinExistence type="predicted"/>
<evidence type="ECO:0000259" key="2">
    <source>
        <dbReference type="PROSITE" id="PS50275"/>
    </source>
</evidence>
<organism evidence="3 4">
    <name type="scientific">Ancylostoma ceylanicum</name>
    <dbReference type="NCBI Taxonomy" id="53326"/>
    <lineage>
        <taxon>Eukaryota</taxon>
        <taxon>Metazoa</taxon>
        <taxon>Ecdysozoa</taxon>
        <taxon>Nematoda</taxon>
        <taxon>Chromadorea</taxon>
        <taxon>Rhabditida</taxon>
        <taxon>Rhabditina</taxon>
        <taxon>Rhabditomorpha</taxon>
        <taxon>Strongyloidea</taxon>
        <taxon>Ancylostomatidae</taxon>
        <taxon>Ancylostomatinae</taxon>
        <taxon>Ancylostoma</taxon>
    </lineage>
</organism>
<dbReference type="AlphaFoldDB" id="A0A0D6LCH1"/>
<sequence>MKLYSTLTSYIVEDDGFRLICSKLDGRLSVSPSADVIPMDAEEVCELISVIGRIDIDGANYLLYVSESTVVAEFSDRDGKHPIHRIDRVKATLLEASETLEAAASTAGNSAESSARRLKQGTGKLIKFVQDKIGVSHYSCTNSEPDERFFWNKLLLKDLMEDSVDKDLARKWIVPIMQGSVRCDSLAIADDPQVDVSLDITLISRRSVHRAGMRGIDNDSNVANFVETELLLNIFGHHLSFVQVRGSVPIFWSQKGFKYRPPLSIDRPVEESMPYFTTHMQELIDRYGSPLVAVNLVDQAGRELKLATSFVEHAAKFNSPDLHFVSFDLHRHCRGLKFDKINDLVTKMEDLLGKIGYCWVDKTGEIVKTQRGIVRTNCVDCLDRTNVVQGAISQWVCMQQAQRLGLFGPLCEPPEALVTLLQNMWADNGDAISTQYAGTAALKGDVTRSGERRLAGIMKDGYNSASRYYLSHVRDSSRQKAINALLGNKDQGSESMADSDSDSEEDENVCRLVAETVHFLLPEGEVVVGGWALCDSQQNGEAIDTILLLTRTKLYVAVYDDDFEKLTDVKIVPLDDVTSLEVGRPSRSAHTYLRVTSLEESWTWRAGKTRLFNNVAIRLKNVEEAGEYTESIAEQRHDMEAAARQNVELRLDMTVTLNSGSTLTQRLDMKGGQVPGAKDGSEHYANKIVQRSLNAEGKKCFSPRSQVSGSCGSTKYAGEGT</sequence>
<accession>A0A0D6LCH1</accession>
<dbReference type="Pfam" id="PF12456">
    <property type="entry name" value="hSac2"/>
    <property type="match status" value="1"/>
</dbReference>
<dbReference type="GO" id="GO:0045334">
    <property type="term" value="C:clathrin-coated endocytic vesicle"/>
    <property type="evidence" value="ECO:0007669"/>
    <property type="project" value="TreeGrafter"/>
</dbReference>
<dbReference type="GO" id="GO:0046856">
    <property type="term" value="P:phosphatidylinositol dephosphorylation"/>
    <property type="evidence" value="ECO:0007669"/>
    <property type="project" value="TreeGrafter"/>
</dbReference>
<reference evidence="3 4" key="1">
    <citation type="submission" date="2013-05" db="EMBL/GenBank/DDBJ databases">
        <title>Draft genome of the parasitic nematode Anyclostoma ceylanicum.</title>
        <authorList>
            <person name="Mitreva M."/>
        </authorList>
    </citation>
    <scope>NUCLEOTIDE SEQUENCE [LARGE SCALE GENOMIC DNA]</scope>
</reference>
<dbReference type="PANTHER" id="PTHR45662">
    <property type="entry name" value="PHOSPHATIDYLINOSITIDE PHOSPHATASE SAC1"/>
    <property type="match status" value="1"/>
</dbReference>
<feature type="compositionally biased region" description="Polar residues" evidence="1">
    <location>
        <begin position="703"/>
        <end position="713"/>
    </location>
</feature>
<evidence type="ECO:0000256" key="1">
    <source>
        <dbReference type="SAM" id="MobiDB-lite"/>
    </source>
</evidence>